<organism evidence="1 2">
    <name type="scientific">Meloidogyne enterolobii</name>
    <name type="common">Root-knot nematode worm</name>
    <name type="synonym">Meloidogyne mayaguensis</name>
    <dbReference type="NCBI Taxonomy" id="390850"/>
    <lineage>
        <taxon>Eukaryota</taxon>
        <taxon>Metazoa</taxon>
        <taxon>Ecdysozoa</taxon>
        <taxon>Nematoda</taxon>
        <taxon>Chromadorea</taxon>
        <taxon>Rhabditida</taxon>
        <taxon>Tylenchina</taxon>
        <taxon>Tylenchomorpha</taxon>
        <taxon>Tylenchoidea</taxon>
        <taxon>Meloidogynidae</taxon>
        <taxon>Meloidogyninae</taxon>
        <taxon>Meloidogyne</taxon>
    </lineage>
</organism>
<sequence length="74" mass="8643">MFLRCLPDSAGLPYIVYSSYRMQTQRPAARCRIKTPKRKTEHATQISSFTKGKPNISKCKKRKFFQHNKSPKQP</sequence>
<dbReference type="Proteomes" id="UP001497535">
    <property type="component" value="Unassembled WGS sequence"/>
</dbReference>
<protein>
    <submittedName>
        <fullName evidence="1">Uncharacterized protein</fullName>
    </submittedName>
</protein>
<name>A0ACB0YRA0_MELEN</name>
<keyword evidence="2" id="KW-1185">Reference proteome</keyword>
<gene>
    <name evidence="1" type="ORF">MENTE1834_LOCUS15453</name>
</gene>
<proteinExistence type="predicted"/>
<dbReference type="EMBL" id="CAVMJV010000017">
    <property type="protein sequence ID" value="CAK5058480.1"/>
    <property type="molecule type" value="Genomic_DNA"/>
</dbReference>
<comment type="caution">
    <text evidence="1">The sequence shown here is derived from an EMBL/GenBank/DDBJ whole genome shotgun (WGS) entry which is preliminary data.</text>
</comment>
<evidence type="ECO:0000313" key="1">
    <source>
        <dbReference type="EMBL" id="CAK5058480.1"/>
    </source>
</evidence>
<reference evidence="1" key="1">
    <citation type="submission" date="2023-11" db="EMBL/GenBank/DDBJ databases">
        <authorList>
            <person name="Poullet M."/>
        </authorList>
    </citation>
    <scope>NUCLEOTIDE SEQUENCE</scope>
    <source>
        <strain evidence="1">E1834</strain>
    </source>
</reference>
<accession>A0ACB0YRA0</accession>
<evidence type="ECO:0000313" key="2">
    <source>
        <dbReference type="Proteomes" id="UP001497535"/>
    </source>
</evidence>